<organism evidence="2 3">
    <name type="scientific">Diploptera punctata</name>
    <name type="common">Pacific beetle cockroach</name>
    <dbReference type="NCBI Taxonomy" id="6984"/>
    <lineage>
        <taxon>Eukaryota</taxon>
        <taxon>Metazoa</taxon>
        <taxon>Ecdysozoa</taxon>
        <taxon>Arthropoda</taxon>
        <taxon>Hexapoda</taxon>
        <taxon>Insecta</taxon>
        <taxon>Pterygota</taxon>
        <taxon>Neoptera</taxon>
        <taxon>Polyneoptera</taxon>
        <taxon>Dictyoptera</taxon>
        <taxon>Blattodea</taxon>
        <taxon>Blaberoidea</taxon>
        <taxon>Blaberidae</taxon>
        <taxon>Diplopterinae</taxon>
        <taxon>Diploptera</taxon>
    </lineage>
</organism>
<dbReference type="PANTHER" id="PTHR43157">
    <property type="entry name" value="PHOSPHATIDYLINOSITOL-GLYCAN BIOSYNTHESIS CLASS F PROTEIN-RELATED"/>
    <property type="match status" value="1"/>
</dbReference>
<keyword evidence="1" id="KW-0560">Oxidoreductase</keyword>
<reference evidence="2" key="1">
    <citation type="journal article" date="2023" name="IScience">
        <title>Live-bearing cockroach genome reveals convergent evolutionary mechanisms linked to viviparity in insects and beyond.</title>
        <authorList>
            <person name="Fouks B."/>
            <person name="Harrison M.C."/>
            <person name="Mikhailova A.A."/>
            <person name="Marchal E."/>
            <person name="English S."/>
            <person name="Carruthers M."/>
            <person name="Jennings E.C."/>
            <person name="Chiamaka E.L."/>
            <person name="Frigard R.A."/>
            <person name="Pippel M."/>
            <person name="Attardo G.M."/>
            <person name="Benoit J.B."/>
            <person name="Bornberg-Bauer E."/>
            <person name="Tobe S.S."/>
        </authorList>
    </citation>
    <scope>NUCLEOTIDE SEQUENCE</scope>
    <source>
        <strain evidence="2">Stay&amp;Tobe</strain>
    </source>
</reference>
<dbReference type="GO" id="GO:0016491">
    <property type="term" value="F:oxidoreductase activity"/>
    <property type="evidence" value="ECO:0007669"/>
    <property type="project" value="UniProtKB-KW"/>
</dbReference>
<proteinExistence type="predicted"/>
<comment type="caution">
    <text evidence="2">The sequence shown here is derived from an EMBL/GenBank/DDBJ whole genome shotgun (WGS) entry which is preliminary data.</text>
</comment>
<protein>
    <submittedName>
        <fullName evidence="2">Uncharacterized protein</fullName>
    </submittedName>
</protein>
<sequence>KILGCRSKLANLLFTKKLAKRLQGTGVTVNAVHPGIVDTEIIRHMSFFDSTFSAIFLKPLVWMFVKSPRQGAQTTVYAALEESIKNVTGKYFVA</sequence>
<dbReference type="EMBL" id="JASPKZ010010256">
    <property type="protein sequence ID" value="KAJ9574859.1"/>
    <property type="molecule type" value="Genomic_DNA"/>
</dbReference>
<dbReference type="Gene3D" id="3.40.50.720">
    <property type="entry name" value="NAD(P)-binding Rossmann-like Domain"/>
    <property type="match status" value="1"/>
</dbReference>
<dbReference type="InterPro" id="IPR002347">
    <property type="entry name" value="SDR_fam"/>
</dbReference>
<dbReference type="PANTHER" id="PTHR43157:SF31">
    <property type="entry name" value="PHOSPHATIDYLINOSITOL-GLYCAN BIOSYNTHESIS CLASS F PROTEIN"/>
    <property type="match status" value="1"/>
</dbReference>
<accession>A0AAD8E300</accession>
<feature type="non-terminal residue" evidence="2">
    <location>
        <position position="1"/>
    </location>
</feature>
<dbReference type="InterPro" id="IPR036291">
    <property type="entry name" value="NAD(P)-bd_dom_sf"/>
</dbReference>
<keyword evidence="3" id="KW-1185">Reference proteome</keyword>
<dbReference type="Proteomes" id="UP001233999">
    <property type="component" value="Unassembled WGS sequence"/>
</dbReference>
<reference evidence="2" key="2">
    <citation type="submission" date="2023-05" db="EMBL/GenBank/DDBJ databases">
        <authorList>
            <person name="Fouks B."/>
        </authorList>
    </citation>
    <scope>NUCLEOTIDE SEQUENCE</scope>
    <source>
        <strain evidence="2">Stay&amp;Tobe</strain>
        <tissue evidence="2">Testes</tissue>
    </source>
</reference>
<gene>
    <name evidence="2" type="ORF">L9F63_007984</name>
</gene>
<dbReference type="AlphaFoldDB" id="A0AAD8E300"/>
<evidence type="ECO:0000256" key="1">
    <source>
        <dbReference type="ARBA" id="ARBA00023002"/>
    </source>
</evidence>
<evidence type="ECO:0000313" key="2">
    <source>
        <dbReference type="EMBL" id="KAJ9574859.1"/>
    </source>
</evidence>
<evidence type="ECO:0000313" key="3">
    <source>
        <dbReference type="Proteomes" id="UP001233999"/>
    </source>
</evidence>
<dbReference type="Pfam" id="PF13561">
    <property type="entry name" value="adh_short_C2"/>
    <property type="match status" value="1"/>
</dbReference>
<dbReference type="SUPFAM" id="SSF51735">
    <property type="entry name" value="NAD(P)-binding Rossmann-fold domains"/>
    <property type="match status" value="1"/>
</dbReference>
<name>A0AAD8E300_DIPPU</name>